<reference evidence="3 4" key="1">
    <citation type="journal article" date="2017" name="PLoS Biol.">
        <title>The sea cucumber genome provides insights into morphological evolution and visceral regeneration.</title>
        <authorList>
            <person name="Zhang X."/>
            <person name="Sun L."/>
            <person name="Yuan J."/>
            <person name="Sun Y."/>
            <person name="Gao Y."/>
            <person name="Zhang L."/>
            <person name="Li S."/>
            <person name="Dai H."/>
            <person name="Hamel J.F."/>
            <person name="Liu C."/>
            <person name="Yu Y."/>
            <person name="Liu S."/>
            <person name="Lin W."/>
            <person name="Guo K."/>
            <person name="Jin S."/>
            <person name="Xu P."/>
            <person name="Storey K.B."/>
            <person name="Huan P."/>
            <person name="Zhang T."/>
            <person name="Zhou Y."/>
            <person name="Zhang J."/>
            <person name="Lin C."/>
            <person name="Li X."/>
            <person name="Xing L."/>
            <person name="Huo D."/>
            <person name="Sun M."/>
            <person name="Wang L."/>
            <person name="Mercier A."/>
            <person name="Li F."/>
            <person name="Yang H."/>
            <person name="Xiang J."/>
        </authorList>
    </citation>
    <scope>NUCLEOTIDE SEQUENCE [LARGE SCALE GENOMIC DNA]</scope>
    <source>
        <strain evidence="3">Shaxun</strain>
        <tissue evidence="3">Muscle</tissue>
    </source>
</reference>
<gene>
    <name evidence="3" type="ORF">BSL78_05883</name>
</gene>
<dbReference type="Proteomes" id="UP000230750">
    <property type="component" value="Unassembled WGS sequence"/>
</dbReference>
<feature type="compositionally biased region" description="Basic residues" evidence="2">
    <location>
        <begin position="490"/>
        <end position="508"/>
    </location>
</feature>
<feature type="compositionally biased region" description="Basic and acidic residues" evidence="2">
    <location>
        <begin position="816"/>
        <end position="833"/>
    </location>
</feature>
<feature type="region of interest" description="Disordered" evidence="2">
    <location>
        <begin position="465"/>
        <end position="512"/>
    </location>
</feature>
<feature type="region of interest" description="Disordered" evidence="2">
    <location>
        <begin position="1"/>
        <end position="38"/>
    </location>
</feature>
<dbReference type="EMBL" id="MRZV01000150">
    <property type="protein sequence ID" value="PIK57184.1"/>
    <property type="molecule type" value="Genomic_DNA"/>
</dbReference>
<accession>A0A2G8LAD7</accession>
<feature type="compositionally biased region" description="Basic and acidic residues" evidence="2">
    <location>
        <begin position="11"/>
        <end position="38"/>
    </location>
</feature>
<keyword evidence="4" id="KW-1185">Reference proteome</keyword>
<dbReference type="OrthoDB" id="433501at2759"/>
<comment type="caution">
    <text evidence="3">The sequence shown here is derived from an EMBL/GenBank/DDBJ whole genome shotgun (WGS) entry which is preliminary data.</text>
</comment>
<feature type="region of interest" description="Disordered" evidence="2">
    <location>
        <begin position="692"/>
        <end position="847"/>
    </location>
</feature>
<feature type="compositionally biased region" description="Basic and acidic residues" evidence="2">
    <location>
        <begin position="469"/>
        <end position="489"/>
    </location>
</feature>
<name>A0A2G8LAD7_STIJA</name>
<evidence type="ECO:0000313" key="4">
    <source>
        <dbReference type="Proteomes" id="UP000230750"/>
    </source>
</evidence>
<evidence type="ECO:0000313" key="3">
    <source>
        <dbReference type="EMBL" id="PIK57184.1"/>
    </source>
</evidence>
<feature type="compositionally biased region" description="Polar residues" evidence="2">
    <location>
        <begin position="737"/>
        <end position="754"/>
    </location>
</feature>
<feature type="region of interest" description="Disordered" evidence="2">
    <location>
        <begin position="227"/>
        <end position="255"/>
    </location>
</feature>
<dbReference type="AlphaFoldDB" id="A0A2G8LAD7"/>
<feature type="coiled-coil region" evidence="1">
    <location>
        <begin position="513"/>
        <end position="582"/>
    </location>
</feature>
<sequence>MTFMKLRNVQKVKENLRKQEDGPPSERKEAPRHIKEDLANRMRVVSDLNDRVTQLEEDMQRALDLVEEKERELDALKDRLAELDEGDPRFPELQAQLADRELQAAQAQEEQEKLQRELDDSLDFLADEMERVRQLEAQIREGQINLNDDLKDELQGIVGNLTDHLNQVRDQATQQRKVNHQLRKEKDKLKDQLDGVKQDALQNHRQNQDLEQKLINAEALIKDLEEEKSSFLEPPADQETRPDVEEVQTKMQQAEQEVAELRAALKNREEQVQALDDSYKKQLAGQQRKLRQLKEEQLKDKEDLEEDLLAEIEALKEEKKQLELEKSGYERDLVDALDSSVCPEEVAERIQQLAQAPLNPGRMVSSDPVEKSLAELQDNFQKQLDGMKREAELNKRQKKKAEAEATALKRRLKDLERDKQKRKAVIPEIRPESVRSNIEEEEELERLQDELDQLRKAFQENDTIAAEQLEDKDHLIAELQKRLQEQQKEKNRHPPPSRVSSKRTKPKAPTKAELAAHKRLAEAEKELADTKEDIEGLLEALEKREKQLLGEMDRCDEADETVAGQQEEIRDLYDTLEDQKGELLRLHDALNRLSKGPVNEDAIGQIQGEVQAIRNLLSGPQTPGWQAMPSPIKSYSQGPHGINQGQGRSLPQYATDLYSRQNQPVSYPHALSEVVDASGHHHVQPSTRMQAPLAGHQPSYQPHQQQTTGVTQPSFHSAPPAPVSSTAPPMVPYQLPLQPQHSQFQTMSSAQDGWNTAPHRSAGQAHPHPGNLFNSAPPEQPKGESKRRSLRSSVSPKRRKKKAGDDVGGGLFCNVPEHHHLEDELSRVEDELSKSQSRNKSKRSVSGLDKINKSLKARNKELDALESDILMRRETLNALDEKEAERRHRESEMRSRLEELKEAISKQEKRREFLEGHAHITPEEEDFYREQNLVQQEGLHDEIHCLEETLAKRRAELRLADKLLHDCQTDYQITQNKVC</sequence>
<protein>
    <submittedName>
        <fullName evidence="3">Putative centriolin-like</fullName>
    </submittedName>
</protein>
<feature type="compositionally biased region" description="Basic and acidic residues" evidence="2">
    <location>
        <begin position="238"/>
        <end position="248"/>
    </location>
</feature>
<feature type="compositionally biased region" description="Polar residues" evidence="2">
    <location>
        <begin position="698"/>
        <end position="715"/>
    </location>
</feature>
<dbReference type="STRING" id="307972.A0A2G8LAD7"/>
<keyword evidence="1" id="KW-0175">Coiled coil</keyword>
<evidence type="ECO:0000256" key="1">
    <source>
        <dbReference type="SAM" id="Coils"/>
    </source>
</evidence>
<evidence type="ECO:0000256" key="2">
    <source>
        <dbReference type="SAM" id="MobiDB-lite"/>
    </source>
</evidence>
<proteinExistence type="predicted"/>
<dbReference type="Gene3D" id="1.20.120.330">
    <property type="entry name" value="Nucleotidyltransferases domain 2"/>
    <property type="match status" value="1"/>
</dbReference>
<feature type="region of interest" description="Disordered" evidence="2">
    <location>
        <begin position="415"/>
        <end position="443"/>
    </location>
</feature>
<organism evidence="3 4">
    <name type="scientific">Stichopus japonicus</name>
    <name type="common">Sea cucumber</name>
    <dbReference type="NCBI Taxonomy" id="307972"/>
    <lineage>
        <taxon>Eukaryota</taxon>
        <taxon>Metazoa</taxon>
        <taxon>Echinodermata</taxon>
        <taxon>Eleutherozoa</taxon>
        <taxon>Echinozoa</taxon>
        <taxon>Holothuroidea</taxon>
        <taxon>Aspidochirotacea</taxon>
        <taxon>Aspidochirotida</taxon>
        <taxon>Stichopodidae</taxon>
        <taxon>Apostichopus</taxon>
    </lineage>
</organism>